<evidence type="ECO:0000313" key="1">
    <source>
        <dbReference type="EMBL" id="KEQ69397.1"/>
    </source>
</evidence>
<accession>A0A074WHS2</accession>
<dbReference type="RefSeq" id="XP_013423588.1">
    <property type="nucleotide sequence ID" value="XM_013568134.1"/>
</dbReference>
<dbReference type="EMBL" id="KL584722">
    <property type="protein sequence ID" value="KEQ69397.1"/>
    <property type="molecule type" value="Genomic_DNA"/>
</dbReference>
<dbReference type="InterPro" id="IPR032675">
    <property type="entry name" value="LRR_dom_sf"/>
</dbReference>
<organism evidence="1 2">
    <name type="scientific">Aureobasidium namibiae CBS 147.97</name>
    <dbReference type="NCBI Taxonomy" id="1043004"/>
    <lineage>
        <taxon>Eukaryota</taxon>
        <taxon>Fungi</taxon>
        <taxon>Dikarya</taxon>
        <taxon>Ascomycota</taxon>
        <taxon>Pezizomycotina</taxon>
        <taxon>Dothideomycetes</taxon>
        <taxon>Dothideomycetidae</taxon>
        <taxon>Dothideales</taxon>
        <taxon>Saccotheciaceae</taxon>
        <taxon>Aureobasidium</taxon>
    </lineage>
</organism>
<sequence>MDLPTSFSSLPPELVDKICRNSTLEKEDLIALRLTSKSHGIHLSASKEFAKRYFTDISLIYSRYSLQTFAEVCRHSVFGSAVRKVQLSYARFMPEFLGEESKDLFERLRLGARSRGRFEYLDNIRLLVNRCDEEEDLQNSGDAEGLLAAAFTALCHWHHPLELVVSSSETRALGLNRVYSPNIMHSTHWKCHIFGTIALLCRAATLSRCVVQKLKIWGDIWDNLVDSSADSLSVLAQLPELELDTWCPSGPDTPHIPRLENMVINMLNDAVSLKELHLGSLCVNRYHKCLRRIFLVLSTMKLEKLTLSGIDLDGFEPFLEKRIESLRHLEMDQCELWDGSLKNVLISVQENLPRLEYFLVHGISRPWINQKIELKGVQGVHDGINKLIQTRQIYLQDSEHDAWNSDGY</sequence>
<dbReference type="OrthoDB" id="3932061at2759"/>
<dbReference type="HOGENOM" id="CLU_042540_0_0_1"/>
<reference evidence="1 2" key="1">
    <citation type="journal article" date="2014" name="BMC Genomics">
        <title>Genome sequencing of four Aureobasidium pullulans varieties: biotechnological potential, stress tolerance, and description of new species.</title>
        <authorList>
            <person name="Gostin Ar C."/>
            <person name="Ohm R.A."/>
            <person name="Kogej T."/>
            <person name="Sonjak S."/>
            <person name="Turk M."/>
            <person name="Zajc J."/>
            <person name="Zalar P."/>
            <person name="Grube M."/>
            <person name="Sun H."/>
            <person name="Han J."/>
            <person name="Sharma A."/>
            <person name="Chiniquy J."/>
            <person name="Ngan C.Y."/>
            <person name="Lipzen A."/>
            <person name="Barry K."/>
            <person name="Grigoriev I.V."/>
            <person name="Gunde-Cimerman N."/>
        </authorList>
    </citation>
    <scope>NUCLEOTIDE SEQUENCE [LARGE SCALE GENOMIC DNA]</scope>
    <source>
        <strain evidence="1 2">CBS 147.97</strain>
    </source>
</reference>
<dbReference type="AlphaFoldDB" id="A0A074WHS2"/>
<dbReference type="Proteomes" id="UP000027730">
    <property type="component" value="Unassembled WGS sequence"/>
</dbReference>
<evidence type="ECO:0000313" key="2">
    <source>
        <dbReference type="Proteomes" id="UP000027730"/>
    </source>
</evidence>
<evidence type="ECO:0008006" key="3">
    <source>
        <dbReference type="Google" id="ProtNLM"/>
    </source>
</evidence>
<keyword evidence="2" id="KW-1185">Reference proteome</keyword>
<dbReference type="Gene3D" id="3.80.10.10">
    <property type="entry name" value="Ribonuclease Inhibitor"/>
    <property type="match status" value="1"/>
</dbReference>
<dbReference type="GeneID" id="25417572"/>
<proteinExistence type="predicted"/>
<dbReference type="SUPFAM" id="SSF52047">
    <property type="entry name" value="RNI-like"/>
    <property type="match status" value="1"/>
</dbReference>
<gene>
    <name evidence="1" type="ORF">M436DRAFT_85682</name>
</gene>
<name>A0A074WHS2_9PEZI</name>
<protein>
    <recommendedName>
        <fullName evidence="3">F-box domain-containing protein</fullName>
    </recommendedName>
</protein>